<comment type="similarity">
    <text evidence="1">Belongs to the glycosyltransferase 2 family.</text>
</comment>
<evidence type="ECO:0000313" key="5">
    <source>
        <dbReference type="EMBL" id="TCI02615.1"/>
    </source>
</evidence>
<evidence type="ECO:0000256" key="1">
    <source>
        <dbReference type="ARBA" id="ARBA00006739"/>
    </source>
</evidence>
<dbReference type="Pfam" id="PF00535">
    <property type="entry name" value="Glycos_transf_2"/>
    <property type="match status" value="1"/>
</dbReference>
<proteinExistence type="inferred from homology"/>
<name>A0ABY2AIQ0_9GAMM</name>
<dbReference type="InterPro" id="IPR029044">
    <property type="entry name" value="Nucleotide-diphossugar_trans"/>
</dbReference>
<dbReference type="EMBL" id="SJXE01000006">
    <property type="protein sequence ID" value="TCI02615.1"/>
    <property type="molecule type" value="Genomic_DNA"/>
</dbReference>
<keyword evidence="3" id="KW-0808">Transferase</keyword>
<dbReference type="CDD" id="cd04186">
    <property type="entry name" value="GT_2_like_c"/>
    <property type="match status" value="1"/>
</dbReference>
<dbReference type="SUPFAM" id="SSF53448">
    <property type="entry name" value="Nucleotide-diphospho-sugar transferases"/>
    <property type="match status" value="1"/>
</dbReference>
<feature type="domain" description="Glycosyltransferase 2-like" evidence="4">
    <location>
        <begin position="17"/>
        <end position="169"/>
    </location>
</feature>
<protein>
    <submittedName>
        <fullName evidence="5">Glycosyltransferase family 2 protein</fullName>
    </submittedName>
</protein>
<dbReference type="PANTHER" id="PTHR43179">
    <property type="entry name" value="RHAMNOSYLTRANSFERASE WBBL"/>
    <property type="match status" value="1"/>
</dbReference>
<dbReference type="Gene3D" id="3.90.550.10">
    <property type="entry name" value="Spore Coat Polysaccharide Biosynthesis Protein SpsA, Chain A"/>
    <property type="match status" value="1"/>
</dbReference>
<dbReference type="Proteomes" id="UP000292554">
    <property type="component" value="Unassembled WGS sequence"/>
</dbReference>
<accession>A0ABY2AIQ0</accession>
<comment type="caution">
    <text evidence="5">The sequence shown here is derived from an EMBL/GenBank/DDBJ whole genome shotgun (WGS) entry which is preliminary data.</text>
</comment>
<evidence type="ECO:0000256" key="2">
    <source>
        <dbReference type="ARBA" id="ARBA00022676"/>
    </source>
</evidence>
<evidence type="ECO:0000313" key="6">
    <source>
        <dbReference type="Proteomes" id="UP000292554"/>
    </source>
</evidence>
<keyword evidence="6" id="KW-1185">Reference proteome</keyword>
<reference evidence="5 6" key="1">
    <citation type="submission" date="2019-02" db="EMBL/GenBank/DDBJ databases">
        <title>Corallincola luteus sp. nov., a marine bacterium isolated from surface sediment of Bohai Sea in China.</title>
        <authorList>
            <person name="Ren Q."/>
        </authorList>
    </citation>
    <scope>NUCLEOTIDE SEQUENCE [LARGE SCALE GENOMIC DNA]</scope>
    <source>
        <strain evidence="5 6">DASS28</strain>
    </source>
</reference>
<gene>
    <name evidence="5" type="ORF">EZV61_12490</name>
</gene>
<sequence length="330" mass="37438">MMNNQPKVDITILSWDRVDDTLKAIDSALSQAGIDKKIIVVDQGSKPEGLAQLREHCAKDPAIHLVCNHENLGVPGGRNQAALQGTGDYIVALDNDAEFVDQYQLAKACAMMEKEDDLGALAFRILRFGSEEDDHTSWSYHQDMLEWAEKEFYTDRFVGAGHMLTRKAFDGINGYDADLFFLHEEVDLSKRLINSGYKIKYTPEVVIGHKVSAEHRVAWTGGRWTFDVRNKTYLHFKFRTFFPTAVFHTCLLIWRGFRSGLYSSTLKGLWQGLCMAPRAIRCWKKDPSVSMTEQSKAYFDSCSPTQGMSVWQRVKMRLTTAKPVPVQPKG</sequence>
<keyword evidence="2" id="KW-0328">Glycosyltransferase</keyword>
<dbReference type="PANTHER" id="PTHR43179:SF12">
    <property type="entry name" value="GALACTOFURANOSYLTRANSFERASE GLFT2"/>
    <property type="match status" value="1"/>
</dbReference>
<evidence type="ECO:0000256" key="3">
    <source>
        <dbReference type="ARBA" id="ARBA00022679"/>
    </source>
</evidence>
<evidence type="ECO:0000259" key="4">
    <source>
        <dbReference type="Pfam" id="PF00535"/>
    </source>
</evidence>
<dbReference type="InterPro" id="IPR001173">
    <property type="entry name" value="Glyco_trans_2-like"/>
</dbReference>
<organism evidence="5 6">
    <name type="scientific">Corallincola luteus</name>
    <dbReference type="NCBI Taxonomy" id="1775177"/>
    <lineage>
        <taxon>Bacteria</taxon>
        <taxon>Pseudomonadati</taxon>
        <taxon>Pseudomonadota</taxon>
        <taxon>Gammaproteobacteria</taxon>
        <taxon>Alteromonadales</taxon>
        <taxon>Psychromonadaceae</taxon>
        <taxon>Corallincola</taxon>
    </lineage>
</organism>